<evidence type="ECO:0000313" key="2">
    <source>
        <dbReference type="Proteomes" id="UP001151760"/>
    </source>
</evidence>
<proteinExistence type="predicted"/>
<name>A0ABQ4ZK40_9ASTR</name>
<evidence type="ECO:0000313" key="1">
    <source>
        <dbReference type="EMBL" id="GJS89671.1"/>
    </source>
</evidence>
<keyword evidence="2" id="KW-1185">Reference proteome</keyword>
<accession>A0ABQ4ZK40</accession>
<reference evidence="1" key="1">
    <citation type="journal article" date="2022" name="Int. J. Mol. Sci.">
        <title>Draft Genome of Tanacetum Coccineum: Genomic Comparison of Closely Related Tanacetum-Family Plants.</title>
        <authorList>
            <person name="Yamashiro T."/>
            <person name="Shiraishi A."/>
            <person name="Nakayama K."/>
            <person name="Satake H."/>
        </authorList>
    </citation>
    <scope>NUCLEOTIDE SEQUENCE</scope>
</reference>
<sequence>MNEKRNDPIFKEKKVNIKPKSLNYLYKYFVPKNNCLQNKLFWLPISKPVSETPVVQPVPVKPVVPRELPLKSLVKRNLQKLKSHLDSFAKVVKVRTKVTAQNEGTRGFEHIRKAFEQDVIPFMKSLQETFQVFDKGLQTEINEMKVVFNQMESQNAPEFKEFFEINNLKAQLKGKDTTISHLKKHIANLKGKAVDDCSETVNCSRVIASRMYKLDLEPLSLKLRKNREAHVDYLNKTKEHANTLRVLVEQDIA</sequence>
<dbReference type="Proteomes" id="UP001151760">
    <property type="component" value="Unassembled WGS sequence"/>
</dbReference>
<reference evidence="1" key="2">
    <citation type="submission" date="2022-01" db="EMBL/GenBank/DDBJ databases">
        <authorList>
            <person name="Yamashiro T."/>
            <person name="Shiraishi A."/>
            <person name="Satake H."/>
            <person name="Nakayama K."/>
        </authorList>
    </citation>
    <scope>NUCLEOTIDE SEQUENCE</scope>
</reference>
<organism evidence="1 2">
    <name type="scientific">Tanacetum coccineum</name>
    <dbReference type="NCBI Taxonomy" id="301880"/>
    <lineage>
        <taxon>Eukaryota</taxon>
        <taxon>Viridiplantae</taxon>
        <taxon>Streptophyta</taxon>
        <taxon>Embryophyta</taxon>
        <taxon>Tracheophyta</taxon>
        <taxon>Spermatophyta</taxon>
        <taxon>Magnoliopsida</taxon>
        <taxon>eudicotyledons</taxon>
        <taxon>Gunneridae</taxon>
        <taxon>Pentapetalae</taxon>
        <taxon>asterids</taxon>
        <taxon>campanulids</taxon>
        <taxon>Asterales</taxon>
        <taxon>Asteraceae</taxon>
        <taxon>Asteroideae</taxon>
        <taxon>Anthemideae</taxon>
        <taxon>Anthemidinae</taxon>
        <taxon>Tanacetum</taxon>
    </lineage>
</organism>
<gene>
    <name evidence="1" type="ORF">Tco_0772307</name>
</gene>
<comment type="caution">
    <text evidence="1">The sequence shown here is derived from an EMBL/GenBank/DDBJ whole genome shotgun (WGS) entry which is preliminary data.</text>
</comment>
<dbReference type="EMBL" id="BQNB010011367">
    <property type="protein sequence ID" value="GJS89671.1"/>
    <property type="molecule type" value="Genomic_DNA"/>
</dbReference>
<protein>
    <submittedName>
        <fullName evidence="1">Uncharacterized protein</fullName>
    </submittedName>
</protein>